<keyword evidence="5" id="KW-1185">Reference proteome</keyword>
<organism evidence="2 5">
    <name type="scientific">Didymodactylos carnosus</name>
    <dbReference type="NCBI Taxonomy" id="1234261"/>
    <lineage>
        <taxon>Eukaryota</taxon>
        <taxon>Metazoa</taxon>
        <taxon>Spiralia</taxon>
        <taxon>Gnathifera</taxon>
        <taxon>Rotifera</taxon>
        <taxon>Eurotatoria</taxon>
        <taxon>Bdelloidea</taxon>
        <taxon>Philodinida</taxon>
        <taxon>Philodinidae</taxon>
        <taxon>Didymodactylos</taxon>
    </lineage>
</organism>
<evidence type="ECO:0000313" key="2">
    <source>
        <dbReference type="EMBL" id="CAF1349330.1"/>
    </source>
</evidence>
<dbReference type="EMBL" id="CAJNOK010012665">
    <property type="protein sequence ID" value="CAF1168317.1"/>
    <property type="molecule type" value="Genomic_DNA"/>
</dbReference>
<dbReference type="EMBL" id="CAJNOQ010014827">
    <property type="protein sequence ID" value="CAF1349330.1"/>
    <property type="molecule type" value="Genomic_DNA"/>
</dbReference>
<dbReference type="Proteomes" id="UP000682733">
    <property type="component" value="Unassembled WGS sequence"/>
</dbReference>
<accession>A0A815HAT6</accession>
<dbReference type="Proteomes" id="UP000677228">
    <property type="component" value="Unassembled WGS sequence"/>
</dbReference>
<evidence type="ECO:0000313" key="5">
    <source>
        <dbReference type="Proteomes" id="UP000663829"/>
    </source>
</evidence>
<name>A0A815HAT6_9BILA</name>
<gene>
    <name evidence="2" type="ORF">GPM918_LOCUS30825</name>
    <name evidence="1" type="ORF">OVA965_LOCUS22439</name>
    <name evidence="4" type="ORF">SRO942_LOCUS31453</name>
    <name evidence="3" type="ORF">TMI583_LOCUS23152</name>
</gene>
<dbReference type="AlphaFoldDB" id="A0A815HAT6"/>
<dbReference type="Proteomes" id="UP000681722">
    <property type="component" value="Unassembled WGS sequence"/>
</dbReference>
<protein>
    <submittedName>
        <fullName evidence="2">Uncharacterized protein</fullName>
    </submittedName>
</protein>
<sequence length="163" mass="18814">MNKSQKNKEFKHLPVHGPAEYRPIYIHKSTIENCYDVKRLIQKSQMFCIDIESIVAAFNDRIKAENQQNHPALIQVAEKLFCGEPKDEMTSLKVHYKNNLFHRGELKAIFHIRELFHEKIRYEGKTGKRLLEQESSVFSAVPGALVVDNSDDDCFNSNAVVQP</sequence>
<comment type="caution">
    <text evidence="2">The sequence shown here is derived from an EMBL/GenBank/DDBJ whole genome shotgun (WGS) entry which is preliminary data.</text>
</comment>
<evidence type="ECO:0000313" key="1">
    <source>
        <dbReference type="EMBL" id="CAF1168317.1"/>
    </source>
</evidence>
<proteinExistence type="predicted"/>
<dbReference type="EMBL" id="CAJOBA010034188">
    <property type="protein sequence ID" value="CAF3979758.1"/>
    <property type="molecule type" value="Genomic_DNA"/>
</dbReference>
<evidence type="ECO:0000313" key="3">
    <source>
        <dbReference type="EMBL" id="CAF3979758.1"/>
    </source>
</evidence>
<dbReference type="EMBL" id="CAJOBC010063482">
    <property type="protein sequence ID" value="CAF4217876.1"/>
    <property type="molecule type" value="Genomic_DNA"/>
</dbReference>
<feature type="non-terminal residue" evidence="2">
    <location>
        <position position="1"/>
    </location>
</feature>
<evidence type="ECO:0000313" key="4">
    <source>
        <dbReference type="EMBL" id="CAF4217876.1"/>
    </source>
</evidence>
<dbReference type="Proteomes" id="UP000663829">
    <property type="component" value="Unassembled WGS sequence"/>
</dbReference>
<reference evidence="2" key="1">
    <citation type="submission" date="2021-02" db="EMBL/GenBank/DDBJ databases">
        <authorList>
            <person name="Nowell W R."/>
        </authorList>
    </citation>
    <scope>NUCLEOTIDE SEQUENCE</scope>
</reference>